<evidence type="ECO:0000313" key="1">
    <source>
        <dbReference type="EMBL" id="KAI9916043.1"/>
    </source>
</evidence>
<dbReference type="EMBL" id="CM047582">
    <property type="protein sequence ID" value="KAI9916043.1"/>
    <property type="molecule type" value="Genomic_DNA"/>
</dbReference>
<name>A0ACC0WB46_9STRA</name>
<dbReference type="Proteomes" id="UP001163321">
    <property type="component" value="Chromosome 3"/>
</dbReference>
<proteinExistence type="predicted"/>
<reference evidence="1 2" key="1">
    <citation type="journal article" date="2022" name="bioRxiv">
        <title>The genome of the oomycete Peronosclerospora sorghi, a cosmopolitan pathogen of maize and sorghum, is inflated with dispersed pseudogenes.</title>
        <authorList>
            <person name="Fletcher K."/>
            <person name="Martin F."/>
            <person name="Isakeit T."/>
            <person name="Cavanaugh K."/>
            <person name="Magill C."/>
            <person name="Michelmore R."/>
        </authorList>
    </citation>
    <scope>NUCLEOTIDE SEQUENCE [LARGE SCALE GENOMIC DNA]</scope>
    <source>
        <strain evidence="1">P6</strain>
    </source>
</reference>
<sequence length="306" mass="34786">MASKHVAREVYGRLAWNLNSTDGESIVKRYQESDYQCVGFDMEQVALHVLEHHVLTQWNALSCEAQQTMQREVLDLLLRALQAADEPVFVSEKKVALLAQLAKRQFPQRYTELLPDLLHVWQSGSSDHVELVLLILRLVAEDCVRSSFNTSIPPTRPKEIVQGLNVCLPQLVPVAYHELDGFLYLGNFWQAKSAHVIDHLHITHVVNMGAIPDHRNKFDHVEYLDVAIKDNVDVDITQEFGLTIESIQKATDVGGRVLLHCVQSVSRSSTICICLGTLQDFYDGIFQTEIIMIKMIPLPWGFSRRF</sequence>
<keyword evidence="2" id="KW-1185">Reference proteome</keyword>
<protein>
    <submittedName>
        <fullName evidence="1">Uncharacterized protein</fullName>
    </submittedName>
</protein>
<comment type="caution">
    <text evidence="1">The sequence shown here is derived from an EMBL/GenBank/DDBJ whole genome shotgun (WGS) entry which is preliminary data.</text>
</comment>
<evidence type="ECO:0000313" key="2">
    <source>
        <dbReference type="Proteomes" id="UP001163321"/>
    </source>
</evidence>
<accession>A0ACC0WB46</accession>
<gene>
    <name evidence="1" type="ORF">PsorP6_007191</name>
</gene>
<organism evidence="1 2">
    <name type="scientific">Peronosclerospora sorghi</name>
    <dbReference type="NCBI Taxonomy" id="230839"/>
    <lineage>
        <taxon>Eukaryota</taxon>
        <taxon>Sar</taxon>
        <taxon>Stramenopiles</taxon>
        <taxon>Oomycota</taxon>
        <taxon>Peronosporomycetes</taxon>
        <taxon>Peronosporales</taxon>
        <taxon>Peronosporaceae</taxon>
        <taxon>Peronosclerospora</taxon>
    </lineage>
</organism>